<evidence type="ECO:0000256" key="1">
    <source>
        <dbReference type="SAM" id="MobiDB-lite"/>
    </source>
</evidence>
<accession>A0ABP8WL94</accession>
<name>A0ABP8WL94_9MICC</name>
<protein>
    <recommendedName>
        <fullName evidence="5">SdpI family protein</fullName>
    </recommendedName>
</protein>
<comment type="caution">
    <text evidence="3">The sequence shown here is derived from an EMBL/GenBank/DDBJ whole genome shotgun (WGS) entry which is preliminary data.</text>
</comment>
<proteinExistence type="predicted"/>
<reference evidence="4" key="1">
    <citation type="journal article" date="2019" name="Int. J. Syst. Evol. Microbiol.">
        <title>The Global Catalogue of Microorganisms (GCM) 10K type strain sequencing project: providing services to taxonomists for standard genome sequencing and annotation.</title>
        <authorList>
            <consortium name="The Broad Institute Genomics Platform"/>
            <consortium name="The Broad Institute Genome Sequencing Center for Infectious Disease"/>
            <person name="Wu L."/>
            <person name="Ma J."/>
        </authorList>
    </citation>
    <scope>NUCLEOTIDE SEQUENCE [LARGE SCALE GENOMIC DNA]</scope>
    <source>
        <strain evidence="4">JCM 18958</strain>
    </source>
</reference>
<feature type="transmembrane region" description="Helical" evidence="2">
    <location>
        <begin position="117"/>
        <end position="139"/>
    </location>
</feature>
<feature type="transmembrane region" description="Helical" evidence="2">
    <location>
        <begin position="30"/>
        <end position="50"/>
    </location>
</feature>
<organism evidence="3 4">
    <name type="scientific">Kocuria gwangalliensis</name>
    <dbReference type="NCBI Taxonomy" id="501592"/>
    <lineage>
        <taxon>Bacteria</taxon>
        <taxon>Bacillati</taxon>
        <taxon>Actinomycetota</taxon>
        <taxon>Actinomycetes</taxon>
        <taxon>Micrococcales</taxon>
        <taxon>Micrococcaceae</taxon>
        <taxon>Kocuria</taxon>
    </lineage>
</organism>
<dbReference type="InterPro" id="IPR025962">
    <property type="entry name" value="SdpI/YhfL"/>
</dbReference>
<keyword evidence="2" id="KW-0472">Membrane</keyword>
<keyword evidence="2" id="KW-0812">Transmembrane</keyword>
<feature type="compositionally biased region" description="Basic and acidic residues" evidence="1">
    <location>
        <begin position="7"/>
        <end position="21"/>
    </location>
</feature>
<evidence type="ECO:0008006" key="5">
    <source>
        <dbReference type="Google" id="ProtNLM"/>
    </source>
</evidence>
<keyword evidence="4" id="KW-1185">Reference proteome</keyword>
<evidence type="ECO:0000313" key="4">
    <source>
        <dbReference type="Proteomes" id="UP001501446"/>
    </source>
</evidence>
<evidence type="ECO:0000256" key="2">
    <source>
        <dbReference type="SAM" id="Phobius"/>
    </source>
</evidence>
<sequence>MCAVTGEAERQSTDLAETRSEQKAGKSMNLMGILGGLGLFMIGGFHLMIAKQGALGLIGRNGAIGIRTRKTQASDAAWDAAHRAAAPLMRTVGIASLIFGAALVLSGFVWQQENPPAVTMIVFALGYGAVLVGSVPITIKANAAASRAHANQEQSIFSGRR</sequence>
<dbReference type="Pfam" id="PF13630">
    <property type="entry name" value="SdpI"/>
    <property type="match status" value="1"/>
</dbReference>
<evidence type="ECO:0000313" key="3">
    <source>
        <dbReference type="EMBL" id="GAA4691078.1"/>
    </source>
</evidence>
<dbReference type="EMBL" id="BAABLN010000005">
    <property type="protein sequence ID" value="GAA4691078.1"/>
    <property type="molecule type" value="Genomic_DNA"/>
</dbReference>
<gene>
    <name evidence="3" type="ORF">GCM10025781_04990</name>
</gene>
<feature type="region of interest" description="Disordered" evidence="1">
    <location>
        <begin position="1"/>
        <end position="21"/>
    </location>
</feature>
<keyword evidence="2" id="KW-1133">Transmembrane helix</keyword>
<feature type="transmembrane region" description="Helical" evidence="2">
    <location>
        <begin position="92"/>
        <end position="111"/>
    </location>
</feature>
<dbReference type="Proteomes" id="UP001501446">
    <property type="component" value="Unassembled WGS sequence"/>
</dbReference>